<dbReference type="Proteomes" id="UP000199289">
    <property type="component" value="Unassembled WGS sequence"/>
</dbReference>
<reference evidence="3" key="1">
    <citation type="submission" date="2016-10" db="EMBL/GenBank/DDBJ databases">
        <authorList>
            <person name="Varghese N."/>
            <person name="Submissions S."/>
        </authorList>
    </citation>
    <scope>NUCLEOTIDE SEQUENCE [LARGE SCALE GENOMIC DNA]</scope>
    <source>
        <strain evidence="3">CGMCC 1.12397</strain>
    </source>
</reference>
<evidence type="ECO:0000313" key="3">
    <source>
        <dbReference type="Proteomes" id="UP000199289"/>
    </source>
</evidence>
<evidence type="ECO:0000259" key="1">
    <source>
        <dbReference type="Pfam" id="PF03551"/>
    </source>
</evidence>
<proteinExistence type="predicted"/>
<dbReference type="InterPro" id="IPR005149">
    <property type="entry name" value="Tscrpt_reg_PadR_N"/>
</dbReference>
<dbReference type="AlphaFoldDB" id="A0A1H1GFF8"/>
<dbReference type="InterPro" id="IPR036388">
    <property type="entry name" value="WH-like_DNA-bd_sf"/>
</dbReference>
<name>A0A1H1GFF8_9EURY</name>
<dbReference type="EMBL" id="FNKQ01000006">
    <property type="protein sequence ID" value="SDR11901.1"/>
    <property type="molecule type" value="Genomic_DNA"/>
</dbReference>
<accession>A0A1H1GFF8</accession>
<sequence length="102" mass="11810">MGTNDRSENAMFELTGFQRDLLYVIAGSDQPSGQEIKERIGKDVGEVNHGRLYPNLDALVEEGLVEKGQQDRRTNYYKISEEGWQAIERRREWEDQYVSLGE</sequence>
<dbReference type="Pfam" id="PF03551">
    <property type="entry name" value="PadR"/>
    <property type="match status" value="1"/>
</dbReference>
<organism evidence="2 3">
    <name type="scientific">Halopelagius longus</name>
    <dbReference type="NCBI Taxonomy" id="1236180"/>
    <lineage>
        <taxon>Archaea</taxon>
        <taxon>Methanobacteriati</taxon>
        <taxon>Methanobacteriota</taxon>
        <taxon>Stenosarchaea group</taxon>
        <taxon>Halobacteria</taxon>
        <taxon>Halobacteriales</taxon>
        <taxon>Haloferacaceae</taxon>
    </lineage>
</organism>
<dbReference type="GO" id="GO:0003677">
    <property type="term" value="F:DNA binding"/>
    <property type="evidence" value="ECO:0007669"/>
    <property type="project" value="UniProtKB-KW"/>
</dbReference>
<keyword evidence="2" id="KW-0238">DNA-binding</keyword>
<dbReference type="InterPro" id="IPR036390">
    <property type="entry name" value="WH_DNA-bd_sf"/>
</dbReference>
<protein>
    <submittedName>
        <fullName evidence="2">DNA-binding transcriptional regulator, PadR family</fullName>
    </submittedName>
</protein>
<feature type="domain" description="Transcription regulator PadR N-terminal" evidence="1">
    <location>
        <begin position="22"/>
        <end position="88"/>
    </location>
</feature>
<dbReference type="SUPFAM" id="SSF46785">
    <property type="entry name" value="Winged helix' DNA-binding domain"/>
    <property type="match status" value="1"/>
</dbReference>
<dbReference type="Gene3D" id="1.10.10.10">
    <property type="entry name" value="Winged helix-like DNA-binding domain superfamily/Winged helix DNA-binding domain"/>
    <property type="match status" value="1"/>
</dbReference>
<evidence type="ECO:0000313" key="2">
    <source>
        <dbReference type="EMBL" id="SDR11901.1"/>
    </source>
</evidence>
<gene>
    <name evidence="2" type="ORF">SAMN05216278_3636</name>
</gene>